<feature type="region of interest" description="Disordered" evidence="1">
    <location>
        <begin position="30"/>
        <end position="63"/>
    </location>
</feature>
<reference evidence="2 3" key="1">
    <citation type="submission" date="2019-09" db="EMBL/GenBank/DDBJ databases">
        <title>Genome sequence and assembly of Adhaeribacter sp.</title>
        <authorList>
            <person name="Chhetri G."/>
        </authorList>
    </citation>
    <scope>NUCLEOTIDE SEQUENCE [LARGE SCALE GENOMIC DNA]</scope>
    <source>
        <strain evidence="2 3">DK36</strain>
    </source>
</reference>
<evidence type="ECO:0000313" key="2">
    <source>
        <dbReference type="EMBL" id="KAA5549265.1"/>
    </source>
</evidence>
<dbReference type="RefSeq" id="WP_150086260.1">
    <property type="nucleotide sequence ID" value="NZ_VWSF01000001.1"/>
</dbReference>
<dbReference type="AlphaFoldDB" id="A0A5M6DUX9"/>
<keyword evidence="3" id="KW-1185">Reference proteome</keyword>
<feature type="compositionally biased region" description="Polar residues" evidence="1">
    <location>
        <begin position="46"/>
        <end position="63"/>
    </location>
</feature>
<accession>A0A5M6DUX9</accession>
<protein>
    <submittedName>
        <fullName evidence="2">Uncharacterized protein</fullName>
    </submittedName>
</protein>
<name>A0A5M6DUX9_9BACT</name>
<dbReference type="Proteomes" id="UP000323426">
    <property type="component" value="Unassembled WGS sequence"/>
</dbReference>
<proteinExistence type="predicted"/>
<evidence type="ECO:0000256" key="1">
    <source>
        <dbReference type="SAM" id="MobiDB-lite"/>
    </source>
</evidence>
<sequence>MTSERFKQKMAALEKDREDFISRLTPEDQQKFKHKERELNERADTDNMNTTLTWSNKGSAKNN</sequence>
<organism evidence="2 3">
    <name type="scientific">Adhaeribacter rhizoryzae</name>
    <dbReference type="NCBI Taxonomy" id="2607907"/>
    <lineage>
        <taxon>Bacteria</taxon>
        <taxon>Pseudomonadati</taxon>
        <taxon>Bacteroidota</taxon>
        <taxon>Cytophagia</taxon>
        <taxon>Cytophagales</taxon>
        <taxon>Hymenobacteraceae</taxon>
        <taxon>Adhaeribacter</taxon>
    </lineage>
</organism>
<evidence type="ECO:0000313" key="3">
    <source>
        <dbReference type="Proteomes" id="UP000323426"/>
    </source>
</evidence>
<gene>
    <name evidence="2" type="ORF">F0145_01330</name>
</gene>
<comment type="caution">
    <text evidence="2">The sequence shown here is derived from an EMBL/GenBank/DDBJ whole genome shotgun (WGS) entry which is preliminary data.</text>
</comment>
<feature type="compositionally biased region" description="Basic and acidic residues" evidence="1">
    <location>
        <begin position="30"/>
        <end position="45"/>
    </location>
</feature>
<dbReference type="EMBL" id="VWSF01000001">
    <property type="protein sequence ID" value="KAA5549265.1"/>
    <property type="molecule type" value="Genomic_DNA"/>
</dbReference>